<keyword evidence="9" id="KW-0677">Repeat</keyword>
<evidence type="ECO:0000256" key="12">
    <source>
        <dbReference type="ARBA" id="ARBA00022837"/>
    </source>
</evidence>
<keyword evidence="7 20" id="KW-0479">Metal-binding</keyword>
<dbReference type="InterPro" id="IPR021190">
    <property type="entry name" value="Pept_M10A"/>
</dbReference>
<dbReference type="GO" id="GO:0005615">
    <property type="term" value="C:extracellular space"/>
    <property type="evidence" value="ECO:0007669"/>
    <property type="project" value="TreeGrafter"/>
</dbReference>
<dbReference type="Pfam" id="PF00413">
    <property type="entry name" value="Peptidase_M10"/>
    <property type="match status" value="1"/>
</dbReference>
<dbReference type="InterPro" id="IPR036365">
    <property type="entry name" value="PGBD-like_sf"/>
</dbReference>
<feature type="binding site" evidence="21">
    <location>
        <position position="196"/>
    </location>
    <ligand>
        <name>Ca(2+)</name>
        <dbReference type="ChEBI" id="CHEBI:29108"/>
        <label>3</label>
    </ligand>
</feature>
<keyword evidence="10" id="KW-0378">Hydrolase</keyword>
<feature type="binding site" description="in inhibited form" evidence="21">
    <location>
        <position position="87"/>
    </location>
    <ligand>
        <name>Zn(2+)</name>
        <dbReference type="ChEBI" id="CHEBI:29105"/>
        <label>2</label>
        <note>catalytic</note>
    </ligand>
</feature>
<comment type="similarity">
    <text evidence="2">Belongs to the peptidase M10A family.</text>
</comment>
<evidence type="ECO:0000256" key="3">
    <source>
        <dbReference type="ARBA" id="ARBA00018037"/>
    </source>
</evidence>
<dbReference type="InterPro" id="IPR024079">
    <property type="entry name" value="MetalloPept_cat_dom_sf"/>
</dbReference>
<dbReference type="InterPro" id="IPR033739">
    <property type="entry name" value="M10A_MMP"/>
</dbReference>
<feature type="region of interest" description="Disordered" evidence="26">
    <location>
        <begin position="264"/>
        <end position="287"/>
    </location>
</feature>
<feature type="binding site" evidence="21">
    <location>
        <position position="178"/>
    </location>
    <ligand>
        <name>Zn(2+)</name>
        <dbReference type="ChEBI" id="CHEBI:29105"/>
        <label>1</label>
    </ligand>
</feature>
<dbReference type="FunFam" id="3.40.390.10:FF:000007">
    <property type="entry name" value="Collagenase 3"/>
    <property type="match status" value="1"/>
</dbReference>
<keyword evidence="11 20" id="KW-0862">Zinc</keyword>
<dbReference type="SUPFAM" id="SSF47090">
    <property type="entry name" value="PGBD-like"/>
    <property type="match status" value="1"/>
</dbReference>
<feature type="active site" evidence="19">
    <location>
        <position position="214"/>
    </location>
</feature>
<dbReference type="Pfam" id="PF00045">
    <property type="entry name" value="Hemopexin"/>
    <property type="match status" value="4"/>
</dbReference>
<dbReference type="OrthoDB" id="406838at2759"/>
<dbReference type="Pfam" id="PF01471">
    <property type="entry name" value="PG_binding_1"/>
    <property type="match status" value="1"/>
</dbReference>
<dbReference type="CDD" id="cd04278">
    <property type="entry name" value="ZnMc_MMP"/>
    <property type="match status" value="1"/>
</dbReference>
<evidence type="ECO:0000256" key="19">
    <source>
        <dbReference type="PIRSR" id="PIRSR001191-1"/>
    </source>
</evidence>
<feature type="binding site" evidence="21">
    <location>
        <position position="339"/>
    </location>
    <ligand>
        <name>Ca(2+)</name>
        <dbReference type="ChEBI" id="CHEBI:29108"/>
        <label>4</label>
    </ligand>
</feature>
<evidence type="ECO:0000256" key="9">
    <source>
        <dbReference type="ARBA" id="ARBA00022737"/>
    </source>
</evidence>
<dbReference type="Proteomes" id="UP001652622">
    <property type="component" value="Unplaced"/>
</dbReference>
<feature type="binding site" evidence="20">
    <location>
        <position position="223"/>
    </location>
    <ligand>
        <name>Zn(2+)</name>
        <dbReference type="ChEBI" id="CHEBI:29105"/>
        <label>2</label>
        <note>catalytic</note>
    </ligand>
</feature>
<feature type="binding site" evidence="21">
    <location>
        <position position="435"/>
    </location>
    <ligand>
        <name>Ca(2+)</name>
        <dbReference type="ChEBI" id="CHEBI:29108"/>
        <label>4</label>
    </ligand>
</feature>
<dbReference type="GO" id="GO:0004222">
    <property type="term" value="F:metalloendopeptidase activity"/>
    <property type="evidence" value="ECO:0007669"/>
    <property type="project" value="InterPro"/>
</dbReference>
<keyword evidence="14" id="KW-0177">Collagen degradation</keyword>
<dbReference type="GO" id="GO:0008270">
    <property type="term" value="F:zinc ion binding"/>
    <property type="evidence" value="ECO:0007669"/>
    <property type="project" value="InterPro"/>
</dbReference>
<dbReference type="FunFam" id="2.110.10.10:FF:000002">
    <property type="entry name" value="Matrix metallopeptidase 3"/>
    <property type="match status" value="1"/>
</dbReference>
<dbReference type="Gene3D" id="2.110.10.10">
    <property type="entry name" value="Hemopexin-like domain"/>
    <property type="match status" value="1"/>
</dbReference>
<evidence type="ECO:0000256" key="7">
    <source>
        <dbReference type="ARBA" id="ARBA00022723"/>
    </source>
</evidence>
<feature type="binding site" evidence="21">
    <location>
        <position position="231"/>
    </location>
    <ligand>
        <name>Zn(2+)</name>
        <dbReference type="ChEBI" id="CHEBI:29105"/>
        <label>2</label>
        <note>catalytic</note>
    </ligand>
</feature>
<dbReference type="SUPFAM" id="SSF50923">
    <property type="entry name" value="Hemopexin-like domain"/>
    <property type="match status" value="1"/>
</dbReference>
<keyword evidence="5" id="KW-0272">Extracellular matrix</keyword>
<keyword evidence="8 27" id="KW-0732">Signal</keyword>
<dbReference type="KEGG" id="pgut:117664145"/>
<dbReference type="PROSITE" id="PS00546">
    <property type="entry name" value="CYSTEINE_SWITCH"/>
    <property type="match status" value="1"/>
</dbReference>
<feature type="binding site" evidence="21">
    <location>
        <position position="196"/>
    </location>
    <ligand>
        <name>Ca(2+)</name>
        <dbReference type="ChEBI" id="CHEBI:29108"/>
        <label>1</label>
    </ligand>
</feature>
<evidence type="ECO:0000256" key="26">
    <source>
        <dbReference type="SAM" id="MobiDB-lite"/>
    </source>
</evidence>
<dbReference type="InterPro" id="IPR002477">
    <property type="entry name" value="Peptidoglycan-bd-like"/>
</dbReference>
<dbReference type="SMART" id="SM00120">
    <property type="entry name" value="HX"/>
    <property type="match status" value="4"/>
</dbReference>
<evidence type="ECO:0000313" key="30">
    <source>
        <dbReference type="RefSeq" id="XP_034270858.1"/>
    </source>
</evidence>
<dbReference type="GO" id="GO:0030198">
    <property type="term" value="P:extracellular matrix organization"/>
    <property type="evidence" value="ECO:0007669"/>
    <property type="project" value="TreeGrafter"/>
</dbReference>
<evidence type="ECO:0000256" key="23">
    <source>
        <dbReference type="PIRSR" id="PIRSR621190-4"/>
    </source>
</evidence>
<evidence type="ECO:0000256" key="4">
    <source>
        <dbReference type="ARBA" id="ARBA00022525"/>
    </source>
</evidence>
<evidence type="ECO:0000256" key="21">
    <source>
        <dbReference type="PIRSR" id="PIRSR621190-2"/>
    </source>
</evidence>
<evidence type="ECO:0000256" key="25">
    <source>
        <dbReference type="PROSITE-ProRule" id="PRU01011"/>
    </source>
</evidence>
<dbReference type="GO" id="GO:0031012">
    <property type="term" value="C:extracellular matrix"/>
    <property type="evidence" value="ECO:0007669"/>
    <property type="project" value="InterPro"/>
</dbReference>
<feature type="binding site" evidence="21">
    <location>
        <position position="153"/>
    </location>
    <ligand>
        <name>Ca(2+)</name>
        <dbReference type="ChEBI" id="CHEBI:29108"/>
        <label>2</label>
    </ligand>
</feature>
<dbReference type="InterPro" id="IPR018487">
    <property type="entry name" value="Hemopexin-like_repeat"/>
</dbReference>
<dbReference type="RefSeq" id="XP_034270858.1">
    <property type="nucleotide sequence ID" value="XM_034414967.2"/>
</dbReference>
<feature type="repeat" description="Hemopexin" evidence="25">
    <location>
        <begin position="383"/>
        <end position="430"/>
    </location>
</feature>
<evidence type="ECO:0000259" key="28">
    <source>
        <dbReference type="SMART" id="SM00235"/>
    </source>
</evidence>
<keyword evidence="15" id="KW-0865">Zymogen</keyword>
<evidence type="ECO:0000313" key="29">
    <source>
        <dbReference type="Proteomes" id="UP001652622"/>
    </source>
</evidence>
<feature type="repeat" description="Hemopexin" evidence="25">
    <location>
        <begin position="431"/>
        <end position="474"/>
    </location>
</feature>
<evidence type="ECO:0000256" key="11">
    <source>
        <dbReference type="ARBA" id="ARBA00022833"/>
    </source>
</evidence>
<gene>
    <name evidence="30" type="primary">LOC117664145</name>
</gene>
<evidence type="ECO:0000256" key="5">
    <source>
        <dbReference type="ARBA" id="ARBA00022530"/>
    </source>
</evidence>
<dbReference type="SUPFAM" id="SSF55486">
    <property type="entry name" value="Metalloproteases ('zincins'), catalytic domain"/>
    <property type="match status" value="1"/>
</dbReference>
<feature type="binding site" evidence="21">
    <location>
        <position position="437"/>
    </location>
    <ligand>
        <name>Ca(2+)</name>
        <dbReference type="ChEBI" id="CHEBI:29108"/>
        <label>5</label>
    </ligand>
</feature>
<protein>
    <recommendedName>
        <fullName evidence="3">Collagenase 3</fullName>
    </recommendedName>
    <alternativeName>
        <fullName evidence="18">Matrix metalloproteinase-13</fullName>
    </alternativeName>
</protein>
<dbReference type="GO" id="GO:0030574">
    <property type="term" value="P:collagen catabolic process"/>
    <property type="evidence" value="ECO:0007669"/>
    <property type="project" value="UniProtKB-KW"/>
</dbReference>
<dbReference type="InterPro" id="IPR036375">
    <property type="entry name" value="Hemopexin-like_dom_sf"/>
</dbReference>
<feature type="binding site" evidence="20">
    <location>
        <position position="217"/>
    </location>
    <ligand>
        <name>Zn(2+)</name>
        <dbReference type="ChEBI" id="CHEBI:29105"/>
        <label>2</label>
        <note>catalytic</note>
    </ligand>
</feature>
<evidence type="ECO:0000256" key="17">
    <source>
        <dbReference type="ARBA" id="ARBA00023180"/>
    </source>
</evidence>
<dbReference type="CDD" id="cd00094">
    <property type="entry name" value="HX"/>
    <property type="match status" value="1"/>
</dbReference>
<feature type="binding site" evidence="21">
    <location>
        <position position="193"/>
    </location>
    <ligand>
        <name>Ca(2+)</name>
        <dbReference type="ChEBI" id="CHEBI:29108"/>
        <label>3</label>
    </ligand>
</feature>
<feature type="disulfide bond" evidence="22">
    <location>
        <begin position="288"/>
        <end position="474"/>
    </location>
</feature>
<dbReference type="GO" id="GO:0006508">
    <property type="term" value="P:proteolysis"/>
    <property type="evidence" value="ECO:0007669"/>
    <property type="project" value="UniProtKB-KW"/>
</dbReference>
<feature type="binding site" evidence="21">
    <location>
        <position position="163"/>
    </location>
    <ligand>
        <name>Zn(2+)</name>
        <dbReference type="ChEBI" id="CHEBI:29105"/>
        <label>1</label>
    </ligand>
</feature>
<comment type="cofactor">
    <cofactor evidence="21">
        <name>Zn(2+)</name>
        <dbReference type="ChEBI" id="CHEBI:29105"/>
    </cofactor>
    <text evidence="21">Binds 2 Zn(2+) ions per subunit.</text>
</comment>
<evidence type="ECO:0000256" key="2">
    <source>
        <dbReference type="ARBA" id="ARBA00010370"/>
    </source>
</evidence>
<accession>A0A6P9BJ44</accession>
<feature type="binding site" evidence="21">
    <location>
        <position position="171"/>
    </location>
    <ligand>
        <name>Ca(2+)</name>
        <dbReference type="ChEBI" id="CHEBI:29108"/>
        <label>3</label>
    </ligand>
</feature>
<organism evidence="29 30">
    <name type="scientific">Pantherophis guttatus</name>
    <name type="common">Corn snake</name>
    <name type="synonym">Elaphe guttata</name>
    <dbReference type="NCBI Taxonomy" id="94885"/>
    <lineage>
        <taxon>Eukaryota</taxon>
        <taxon>Metazoa</taxon>
        <taxon>Chordata</taxon>
        <taxon>Craniata</taxon>
        <taxon>Vertebrata</taxon>
        <taxon>Euteleostomi</taxon>
        <taxon>Lepidosauria</taxon>
        <taxon>Squamata</taxon>
        <taxon>Bifurcata</taxon>
        <taxon>Unidentata</taxon>
        <taxon>Episquamata</taxon>
        <taxon>Toxicofera</taxon>
        <taxon>Serpentes</taxon>
        <taxon>Colubroidea</taxon>
        <taxon>Colubridae</taxon>
        <taxon>Colubrinae</taxon>
        <taxon>Pantherophis</taxon>
    </lineage>
</organism>
<dbReference type="OMA" id="NFVQQYL"/>
<dbReference type="PRINTS" id="PR00138">
    <property type="entry name" value="MATRIXIN"/>
</dbReference>
<dbReference type="AlphaFoldDB" id="A0A6P9BJ44"/>
<feature type="binding site" evidence="21">
    <location>
        <position position="165"/>
    </location>
    <ligand>
        <name>Zn(2+)</name>
        <dbReference type="ChEBI" id="CHEBI:29105"/>
        <label>1</label>
    </ligand>
</feature>
<evidence type="ECO:0000256" key="22">
    <source>
        <dbReference type="PIRSR" id="PIRSR621190-3"/>
    </source>
</evidence>
<evidence type="ECO:0000256" key="20">
    <source>
        <dbReference type="PIRSR" id="PIRSR001191-2"/>
    </source>
</evidence>
<evidence type="ECO:0000256" key="15">
    <source>
        <dbReference type="ARBA" id="ARBA00023145"/>
    </source>
</evidence>
<dbReference type="InterPro" id="IPR006026">
    <property type="entry name" value="Peptidase_Metallo"/>
</dbReference>
<keyword evidence="6" id="KW-0645">Protease</keyword>
<feature type="binding site" evidence="21">
    <location>
        <position position="389"/>
    </location>
    <ligand>
        <name>Ca(2+)</name>
        <dbReference type="ChEBI" id="CHEBI:29108"/>
        <label>5</label>
    </ligand>
</feature>
<reference evidence="30" key="1">
    <citation type="submission" date="2025-08" db="UniProtKB">
        <authorList>
            <consortium name="RefSeq"/>
        </authorList>
    </citation>
    <scope>IDENTIFICATION</scope>
    <source>
        <tissue evidence="30">Blood</tissue>
    </source>
</reference>
<evidence type="ECO:0000256" key="6">
    <source>
        <dbReference type="ARBA" id="ARBA00022670"/>
    </source>
</evidence>
<proteinExistence type="inferred from homology"/>
<feature type="short sequence motif" description="Cysteine switch" evidence="24">
    <location>
        <begin position="85"/>
        <end position="92"/>
    </location>
</feature>
<dbReference type="PIRSF" id="PIRSF001191">
    <property type="entry name" value="Peptidase_M10A_matrix"/>
    <property type="match status" value="1"/>
</dbReference>
<evidence type="ECO:0000256" key="27">
    <source>
        <dbReference type="SAM" id="SignalP"/>
    </source>
</evidence>
<keyword evidence="4" id="KW-0964">Secreted</keyword>
<feature type="binding site" evidence="21">
    <location>
        <position position="119"/>
    </location>
    <ligand>
        <name>Ca(2+)</name>
        <dbReference type="ChEBI" id="CHEBI:29108"/>
        <label>1</label>
    </ligand>
</feature>
<feature type="domain" description="Peptidase metallopeptidase" evidence="28">
    <location>
        <begin position="100"/>
        <end position="259"/>
    </location>
</feature>
<dbReference type="InterPro" id="IPR000585">
    <property type="entry name" value="Hemopexin-like_dom"/>
</dbReference>
<feature type="binding site" evidence="21">
    <location>
        <position position="189"/>
    </location>
    <ligand>
        <name>Ca(2+)</name>
        <dbReference type="ChEBI" id="CHEBI:29108"/>
        <label>2</label>
    </ligand>
</feature>
<evidence type="ECO:0000256" key="8">
    <source>
        <dbReference type="ARBA" id="ARBA00022729"/>
    </source>
</evidence>
<dbReference type="PANTHER" id="PTHR10201:SF165">
    <property type="entry name" value="COLLAGENASE 3"/>
    <property type="match status" value="1"/>
</dbReference>
<evidence type="ECO:0000256" key="24">
    <source>
        <dbReference type="PIRSR" id="PIRSR621190-5"/>
    </source>
</evidence>
<dbReference type="PANTHER" id="PTHR10201">
    <property type="entry name" value="MATRIX METALLOPROTEINASE"/>
    <property type="match status" value="1"/>
</dbReference>
<comment type="subcellular location">
    <subcellularLocation>
        <location evidence="1">Secreted</location>
        <location evidence="1">Extracellular space</location>
        <location evidence="1">Extracellular matrix</location>
    </subcellularLocation>
</comment>
<feature type="binding site" evidence="21">
    <location>
        <position position="191"/>
    </location>
    <ligand>
        <name>Zn(2+)</name>
        <dbReference type="ChEBI" id="CHEBI:29105"/>
        <label>1</label>
    </ligand>
</feature>
<keyword evidence="12 21" id="KW-0106">Calcium</keyword>
<name>A0A6P9BJ44_PANGU</name>
<keyword evidence="13" id="KW-0482">Metalloprotease</keyword>
<comment type="cofactor">
    <cofactor evidence="21">
        <name>Ca(2+)</name>
        <dbReference type="ChEBI" id="CHEBI:29108"/>
    </cofactor>
    <text evidence="21">Can bind about 5 Ca(2+) ions per subunit.</text>
</comment>
<evidence type="ECO:0000256" key="1">
    <source>
        <dbReference type="ARBA" id="ARBA00004498"/>
    </source>
</evidence>
<feature type="binding site" evidence="21">
    <location>
        <position position="187"/>
    </location>
    <ligand>
        <name>Ca(2+)</name>
        <dbReference type="ChEBI" id="CHEBI:29108"/>
        <label>2</label>
    </ligand>
</feature>
<dbReference type="InParanoid" id="A0A6P9BJ44"/>
<feature type="binding site" evidence="20">
    <location>
        <position position="213"/>
    </location>
    <ligand>
        <name>Zn(2+)</name>
        <dbReference type="ChEBI" id="CHEBI:29105"/>
        <label>2</label>
        <note>catalytic</note>
    </ligand>
</feature>
<keyword evidence="17" id="KW-0325">Glycoprotein</keyword>
<dbReference type="SMART" id="SM00235">
    <property type="entry name" value="ZnMc"/>
    <property type="match status" value="1"/>
</dbReference>
<dbReference type="Gene3D" id="3.40.390.10">
    <property type="entry name" value="Collagenase (Catalytic Domain)"/>
    <property type="match status" value="1"/>
</dbReference>
<sequence length="474" mass="54396">MRNLWLVLFGGAIAFALPVKHEKEKMLLMQRYLEKYYNFTSNGQQVFRSRISRPMANKIREMQTFMGLEVTGDIDSNTLQAIQKPRCGNPDVGQFAFFAGQPKWQKKHLTYRILNYTPDMKRENVDEVIKKAFKVWSRVTPLTFQKVPGGNADIFISFRSGAHGDFYPFDGPGETLAHAYAPGPGIGGDAHFDEDEFWSYGIEGTNLFYTAVHEFGHSLGLFHSQDPNAVMSPTYKTPLGNQPILSQDDIAGIQYLYGASLNLPQDPEEKDEPRKPNSPGKPALPSACNPDLTFDAVTTFRGEIMFFWNKYFWRKLPQYRQIELNLISEFWSFLPSGVDAVSENNEKDEAFLFKGNQFWVVKGDYMLPGYPKPIHSLGFPKDVAKIDAAVFSANERKTYYFSSDRYWSYDEDSKTMNRSPQRIQDGFPGISGKIDAVFHYNDVLYFFKGRNQYEFDPNTRRVTRILKANSWFSC</sequence>
<dbReference type="PROSITE" id="PS51642">
    <property type="entry name" value="HEMOPEXIN_2"/>
    <property type="match status" value="3"/>
</dbReference>
<keyword evidence="16 22" id="KW-1015">Disulfide bond</keyword>
<feature type="signal peptide" evidence="27">
    <location>
        <begin position="1"/>
        <end position="16"/>
    </location>
</feature>
<evidence type="ECO:0000256" key="13">
    <source>
        <dbReference type="ARBA" id="ARBA00023049"/>
    </source>
</evidence>
<evidence type="ECO:0000256" key="10">
    <source>
        <dbReference type="ARBA" id="ARBA00022801"/>
    </source>
</evidence>
<evidence type="ECO:0000256" key="16">
    <source>
        <dbReference type="ARBA" id="ARBA00023157"/>
    </source>
</evidence>
<dbReference type="GeneID" id="117664145"/>
<evidence type="ECO:0000256" key="18">
    <source>
        <dbReference type="ARBA" id="ARBA00031807"/>
    </source>
</evidence>
<feature type="binding site" evidence="21">
    <location>
        <position position="295"/>
    </location>
    <ligand>
        <name>Ca(2+)</name>
        <dbReference type="ChEBI" id="CHEBI:29108"/>
        <label>4</label>
    </ligand>
</feature>
<feature type="binding site" evidence="21">
    <location>
        <position position="170"/>
    </location>
    <ligand>
        <name>Ca(2+)</name>
        <dbReference type="ChEBI" id="CHEBI:29108"/>
        <label>3</label>
    </ligand>
</feature>
<keyword evidence="29" id="KW-1185">Reference proteome</keyword>
<dbReference type="InterPro" id="IPR021158">
    <property type="entry name" value="Pept_M10A_Zn_BS"/>
</dbReference>
<dbReference type="InterPro" id="IPR001818">
    <property type="entry name" value="Pept_M10_metallopeptidase"/>
</dbReference>
<evidence type="ECO:0000256" key="14">
    <source>
        <dbReference type="ARBA" id="ARBA00023105"/>
    </source>
</evidence>
<feature type="repeat" description="Hemopexin" evidence="25">
    <location>
        <begin position="335"/>
        <end position="381"/>
    </location>
</feature>
<feature type="modified residue" description="Phosphotyrosine; by PKDCC" evidence="23">
    <location>
        <position position="370"/>
    </location>
</feature>
<feature type="chain" id="PRO_5027981732" description="Collagenase 3" evidence="27">
    <location>
        <begin position="17"/>
        <end position="474"/>
    </location>
</feature>